<sequence length="1256" mass="137087">MAWALAPKSIDVQRLGDVALRELVVRLITGDLAAAGLPTTAVKAGGDQTAPDGGIDVRVEGDFTTLDNVPAIPLGVQVKAEKMPAAKIGKEMRPKDKPRAVFAELAAAGGAYVIVSGRDNTSDEQLRLREAAMRLALRDVPGGENLKVRFYDSDQVARWAAGQPGVSLWLAREVGAPRDGWIAHGRWASPNDASDLGYLGDSTSRARFSDSDGATTVTEALARLKTHLAEPKAVARLVGLSGMGKTRLAQALFEEQGEAAKGLSVDLAVYGDVGGALGVTPELLAAQLAETGTRAVLVVDNCNAELHRRLTQIVRGARGALSLLTIDFDVGDDRPEDTLILRLEPAADDLIERLLHRRFPRLGLQDRMRIAQFSGGNSRVALALAAATRGVSIEKLNDRELLDRLFLTGRRGMDDDLRRVARAMSLFGAIDLNAERGPEEIATIRRLSEVSEIVFHEKVRELLDRGLAQQRGTQRAVLPQALALRLADDALNNLPPRLPESAIMVEGPARLADSFLKRLGTMSQNPVARQLGADLLAPGGKLVPVDLSHEDPWNRLAHLAPLAPQRALEIALEAVGRADPEDDHFRYMVADKLARLLMALAFDDALFCRATLGLADLLQRLPSPHGLGAYKNDFLCLFQARQSGTFASQATRNAVIDELLRSPVLKRQNLGIEALCASLRTSFERMSRSLAFGDRLPEAGWKPQGTEEWRAWYASALLATEAALARPEYADRLMPRLATLIGEMLRYEDIRDLGVAAMRRIAGGKFWRQGWVEVSRCVAGFRRHGKDPPEELSALEGEMRPSTIADRFEAWVQGYPNHYIEALPDHQNGWAAFENHGRALGAEAAASAEAYDYVVPRALRKPASYPQAVGEGYGAAIQDLNAAWTRLVAELETVNATEQEPRFLVGFLQAAAKRQPQAIGPWLDAALAGKGLRRWTVELNSALGPLAEPEARRVLRALEMGAMTAASFEGLVYGRRTFFIPNPLMADIFRGLMKLPGGLAVAAALVAMRYHGGKEAPLDAGLLVVGRELLDAIAEDGGEPLRSTDLMLIATTCLVGAAGAKTARRISRRMVSAADQEFQGGWVDNLPSLILERFPAVGLDEFLGGRPSPNSYKLEHLLGGGDSDDHPNNRPLNGVDDQLLQAWVLKAPDSRAARLARFVGYFEAQNDTFRWTPIALWLLDLRDAGDVGRIFSDRFHVGSWSGSEESRFVRRLNLTAALVDHHNPSVAAWGREQHEMLLRIIKEIEQRKRAANEKFE</sequence>
<proteinExistence type="predicted"/>
<dbReference type="EMBL" id="JBHTLQ010000030">
    <property type="protein sequence ID" value="MFD1191567.1"/>
    <property type="molecule type" value="Genomic_DNA"/>
</dbReference>
<organism evidence="1 2">
    <name type="scientific">Phenylobacterium conjunctum</name>
    <dbReference type="NCBI Taxonomy" id="1298959"/>
    <lineage>
        <taxon>Bacteria</taxon>
        <taxon>Pseudomonadati</taxon>
        <taxon>Pseudomonadota</taxon>
        <taxon>Alphaproteobacteria</taxon>
        <taxon>Caulobacterales</taxon>
        <taxon>Caulobacteraceae</taxon>
        <taxon>Phenylobacterium</taxon>
    </lineage>
</organism>
<dbReference type="SUPFAM" id="SSF52540">
    <property type="entry name" value="P-loop containing nucleoside triphosphate hydrolases"/>
    <property type="match status" value="1"/>
</dbReference>
<comment type="caution">
    <text evidence="1">The sequence shown here is derived from an EMBL/GenBank/DDBJ whole genome shotgun (WGS) entry which is preliminary data.</text>
</comment>
<accession>A0ABW3T486</accession>
<evidence type="ECO:0000313" key="1">
    <source>
        <dbReference type="EMBL" id="MFD1191567.1"/>
    </source>
</evidence>
<reference evidence="2" key="1">
    <citation type="journal article" date="2019" name="Int. J. Syst. Evol. Microbiol.">
        <title>The Global Catalogue of Microorganisms (GCM) 10K type strain sequencing project: providing services to taxonomists for standard genome sequencing and annotation.</title>
        <authorList>
            <consortium name="The Broad Institute Genomics Platform"/>
            <consortium name="The Broad Institute Genome Sequencing Center for Infectious Disease"/>
            <person name="Wu L."/>
            <person name="Ma J."/>
        </authorList>
    </citation>
    <scope>NUCLEOTIDE SEQUENCE [LARGE SCALE GENOMIC DNA]</scope>
    <source>
        <strain evidence="2">CCUG 55074</strain>
    </source>
</reference>
<dbReference type="Proteomes" id="UP001597216">
    <property type="component" value="Unassembled WGS sequence"/>
</dbReference>
<dbReference type="InterPro" id="IPR027417">
    <property type="entry name" value="P-loop_NTPase"/>
</dbReference>
<gene>
    <name evidence="1" type="ORF">ACFQ27_13335</name>
</gene>
<evidence type="ECO:0008006" key="3">
    <source>
        <dbReference type="Google" id="ProtNLM"/>
    </source>
</evidence>
<keyword evidence="2" id="KW-1185">Reference proteome</keyword>
<name>A0ABW3T486_9CAUL</name>
<protein>
    <recommendedName>
        <fullName evidence="3">ATP-binding protein</fullName>
    </recommendedName>
</protein>
<evidence type="ECO:0000313" key="2">
    <source>
        <dbReference type="Proteomes" id="UP001597216"/>
    </source>
</evidence>
<dbReference type="RefSeq" id="WP_377353916.1">
    <property type="nucleotide sequence ID" value="NZ_JBHTLQ010000030.1"/>
</dbReference>